<reference evidence="1" key="1">
    <citation type="submission" date="2021-02" db="EMBL/GenBank/DDBJ databases">
        <authorList>
            <consortium name="DOE Joint Genome Institute"/>
            <person name="Ahrendt S."/>
            <person name="Looney B.P."/>
            <person name="Miyauchi S."/>
            <person name="Morin E."/>
            <person name="Drula E."/>
            <person name="Courty P.E."/>
            <person name="Chicoki N."/>
            <person name="Fauchery L."/>
            <person name="Kohler A."/>
            <person name="Kuo A."/>
            <person name="Labutti K."/>
            <person name="Pangilinan J."/>
            <person name="Lipzen A."/>
            <person name="Riley R."/>
            <person name="Andreopoulos W."/>
            <person name="He G."/>
            <person name="Johnson J."/>
            <person name="Barry K.W."/>
            <person name="Grigoriev I.V."/>
            <person name="Nagy L."/>
            <person name="Hibbett D."/>
            <person name="Henrissat B."/>
            <person name="Matheny P.B."/>
            <person name="Labbe J."/>
            <person name="Martin F."/>
        </authorList>
    </citation>
    <scope>NUCLEOTIDE SEQUENCE</scope>
    <source>
        <strain evidence="1">EC-137</strain>
    </source>
</reference>
<reference evidence="1" key="2">
    <citation type="journal article" date="2022" name="New Phytol.">
        <title>Evolutionary transition to the ectomycorrhizal habit in the genomes of a hyperdiverse lineage of mushroom-forming fungi.</title>
        <authorList>
            <person name="Looney B."/>
            <person name="Miyauchi S."/>
            <person name="Morin E."/>
            <person name="Drula E."/>
            <person name="Courty P.E."/>
            <person name="Kohler A."/>
            <person name="Kuo A."/>
            <person name="LaButti K."/>
            <person name="Pangilinan J."/>
            <person name="Lipzen A."/>
            <person name="Riley R."/>
            <person name="Andreopoulos W."/>
            <person name="He G."/>
            <person name="Johnson J."/>
            <person name="Nolan M."/>
            <person name="Tritt A."/>
            <person name="Barry K.W."/>
            <person name="Grigoriev I.V."/>
            <person name="Nagy L.G."/>
            <person name="Hibbett D."/>
            <person name="Henrissat B."/>
            <person name="Matheny P.B."/>
            <person name="Labbe J."/>
            <person name="Martin F.M."/>
        </authorList>
    </citation>
    <scope>NUCLEOTIDE SEQUENCE</scope>
    <source>
        <strain evidence="1">EC-137</strain>
    </source>
</reference>
<proteinExistence type="predicted"/>
<protein>
    <submittedName>
        <fullName evidence="1">Uncharacterized protein</fullName>
    </submittedName>
</protein>
<name>A0ACB8QRL6_9AGAM</name>
<sequence length="857" mass="93945">PGSPSRNSLYDATATVDDLTRSLSNFSRVATPEPPDDIDAAYTRALAWLAVKSKLESRLVLSAEVGQALLQRHEAYVRKRDRESRREPSVDEASVDELQEFDDEPRSRVELEARIAELVQENAVLEKRFNQAFLNAEVIEAANRDLQDEAQDLHAAVSRLNTEHAKSVGWEARLRTAIQERDDYRQERDAESQRARLAENRLVALADKNAELRAQMRQLTDSVDQNYRHRQELSEEILHDARGRLAKLHATVCGSMSLADDDEIMGILDSLVADNEVLVRSNTELQSMLVDAREELLALQEEAEEHRASTNDILSSSRPSSRMHRALGSRMTYGTAPGPVSPLSSAFSARRGHRHQRSSSIEIPRREFVRIHFAHVCLASRRSLQEPLTPRTNTLRSLSPDPFDAPGPSFQPMVAPASEDSTLANKFDECTGGLTRSSPRGHKPGFPYQQDRAVQTDDWTGSLFSGNVGAGTALSDFSSSISPNDGLSESSSLAENGSTLGSLLDRISQLFVRMVQSDALTLTTRLRRQNIAGADVGYISRTTVESIISEVTGLRGALRGALEDENFTTVCTRKDLRMLLKLFRDLFRELGSLRIMLNNIVLDPAIAPKVRDMVFHPQKAEEQAKSTLPAPASGWMAPLSKFFGGTNANTNTPGYLAPSGPGRPSSRTLSRPIPKVPAAPSASTTTVNVEFTGTGVGRAVTESSRSGQLHHPVPAPTPSRNVSSSVMGIFAGAPKSNPSADPWVVVKAASKFRVKTPGPGPENGNERREHESVASQKAERRVSRNVEAMMLDRNEDTGLEAQVRPLLQRTLRPRGLSDSSIHSTFLQHDASPAPPQPQSGPPGRQPAPTPSVFQRIS</sequence>
<keyword evidence="2" id="KW-1185">Reference proteome</keyword>
<evidence type="ECO:0000313" key="2">
    <source>
        <dbReference type="Proteomes" id="UP000814128"/>
    </source>
</evidence>
<feature type="non-terminal residue" evidence="1">
    <location>
        <position position="1"/>
    </location>
</feature>
<dbReference type="EMBL" id="MU273502">
    <property type="protein sequence ID" value="KAI0034375.1"/>
    <property type="molecule type" value="Genomic_DNA"/>
</dbReference>
<evidence type="ECO:0000313" key="1">
    <source>
        <dbReference type="EMBL" id="KAI0034375.1"/>
    </source>
</evidence>
<gene>
    <name evidence="1" type="ORF">K488DRAFT_20762</name>
</gene>
<feature type="non-terminal residue" evidence="1">
    <location>
        <position position="857"/>
    </location>
</feature>
<accession>A0ACB8QRL6</accession>
<dbReference type="Proteomes" id="UP000814128">
    <property type="component" value="Unassembled WGS sequence"/>
</dbReference>
<comment type="caution">
    <text evidence="1">The sequence shown here is derived from an EMBL/GenBank/DDBJ whole genome shotgun (WGS) entry which is preliminary data.</text>
</comment>
<organism evidence="1 2">
    <name type="scientific">Vararia minispora EC-137</name>
    <dbReference type="NCBI Taxonomy" id="1314806"/>
    <lineage>
        <taxon>Eukaryota</taxon>
        <taxon>Fungi</taxon>
        <taxon>Dikarya</taxon>
        <taxon>Basidiomycota</taxon>
        <taxon>Agaricomycotina</taxon>
        <taxon>Agaricomycetes</taxon>
        <taxon>Russulales</taxon>
        <taxon>Lachnocladiaceae</taxon>
        <taxon>Vararia</taxon>
    </lineage>
</organism>